<feature type="signal peptide" evidence="4">
    <location>
        <begin position="1"/>
        <end position="37"/>
    </location>
</feature>
<protein>
    <submittedName>
        <fullName evidence="5">Glycosyl hydrolase</fullName>
    </submittedName>
</protein>
<organism evidence="5 6">
    <name type="scientific">Streptococcus ratti FA-1 = DSM 20564</name>
    <dbReference type="NCBI Taxonomy" id="699248"/>
    <lineage>
        <taxon>Bacteria</taxon>
        <taxon>Bacillati</taxon>
        <taxon>Bacillota</taxon>
        <taxon>Bacilli</taxon>
        <taxon>Lactobacillales</taxon>
        <taxon>Streptococcaceae</taxon>
        <taxon>Streptococcus</taxon>
    </lineage>
</organism>
<keyword evidence="4" id="KW-0732">Signal</keyword>
<keyword evidence="1" id="KW-0677">Repeat</keyword>
<evidence type="ECO:0000256" key="1">
    <source>
        <dbReference type="ARBA" id="ARBA00022737"/>
    </source>
</evidence>
<feature type="region of interest" description="Disordered" evidence="3">
    <location>
        <begin position="58"/>
        <end position="146"/>
    </location>
</feature>
<evidence type="ECO:0000313" key="5">
    <source>
        <dbReference type="EMBL" id="EJN94891.1"/>
    </source>
</evidence>
<accession>A0ABN0GWZ5</accession>
<dbReference type="NCBIfam" id="TIGR04035">
    <property type="entry name" value="glucan_65_rpt"/>
    <property type="match status" value="5"/>
</dbReference>
<feature type="compositionally biased region" description="Low complexity" evidence="3">
    <location>
        <begin position="74"/>
        <end position="93"/>
    </location>
</feature>
<gene>
    <name evidence="5" type="ORF">SRA_00867</name>
</gene>
<dbReference type="RefSeq" id="WP_003086531.1">
    <property type="nucleotide sequence ID" value="NZ_AJTZ01000003.1"/>
</dbReference>
<sequence length="690" mass="77431">MKKRRISSWYYAKKYFITLSCVTALTAITFIAKPAFAESPSAETATSEEVLTVPEAAQVSPAADKGSVENVDHTTAAPSEASAETVASESMPTTEKETSETTSESQTAAPSTSESTSAVTSESTTTSAQAAVSQASEQNGGHYHSDDKGNWYYTDANGINLTGAQTINGDRVYFDENGVQVKGAFASDGHYYDPDTGTMWTSRFVSTGDNHWYYVDENGNKVTGLQTIDGKTYHFDANGLQTKGTRVLINGKGYYFHPDSGELWNNKLRKVYRNTYVNGTYDEVWYYYDNDGNIYEGPLTLDGKEHYFTPSEVRWKIFKNPDGTESFYNEDGIKVYNDWGSIRYMYLRGYLWTPKIYLDENGHVVHGFKTIDGHLYYFDESGSLRDDVPGGPKPLFEVDGNQYFADFRGEYGDTRAAILTNRIFTYEGVTYSADETGKLTKVTNRKQYINVGNNWYYIDTDGSILKGEQTIDDVKVYFNQDGKQVKGAFADNGHYYDKDTGAMWVNRPIEVDGVWHYLNQDGEFVKGAFANNGHYYDKDTGAMLTNRYVEVNGKWYYVDQNGNKLYGAQTIDSVQVYFDQNGIQAKGTFADDGHYYDKETGSMLTKRYVEWDGSWYYLGAEGYALIGEAVIDGVNVYFHENGKQAKGELIIENGEIHYYDPHTGARVSNTTLTINGVTYSFDDKGNGRVI</sequence>
<dbReference type="Pfam" id="PF01473">
    <property type="entry name" value="Choline_bind_1"/>
    <property type="match status" value="3"/>
</dbReference>
<dbReference type="PROSITE" id="PS51170">
    <property type="entry name" value="CW"/>
    <property type="match status" value="2"/>
</dbReference>
<comment type="caution">
    <text evidence="5">The sequence shown here is derived from an EMBL/GenBank/DDBJ whole genome shotgun (WGS) entry which is preliminary data.</text>
</comment>
<name>A0ABN0GWZ5_STRRT</name>
<feature type="chain" id="PRO_5046294127" evidence="4">
    <location>
        <begin position="38"/>
        <end position="690"/>
    </location>
</feature>
<evidence type="ECO:0000256" key="2">
    <source>
        <dbReference type="PROSITE-ProRule" id="PRU00591"/>
    </source>
</evidence>
<dbReference type="GO" id="GO:0016787">
    <property type="term" value="F:hydrolase activity"/>
    <property type="evidence" value="ECO:0007669"/>
    <property type="project" value="UniProtKB-KW"/>
</dbReference>
<evidence type="ECO:0000256" key="3">
    <source>
        <dbReference type="SAM" id="MobiDB-lite"/>
    </source>
</evidence>
<dbReference type="Proteomes" id="UP000007815">
    <property type="component" value="Unassembled WGS sequence"/>
</dbReference>
<reference evidence="5 6" key="1">
    <citation type="submission" date="2009-12" db="EMBL/GenBank/DDBJ databases">
        <authorList>
            <person name="Lefebure T."/>
            <person name="Cornejo O.E."/>
            <person name="Pavinski Bitar P.D."/>
            <person name="Lang P."/>
            <person name="Stanhope M.J."/>
        </authorList>
    </citation>
    <scope>NUCLEOTIDE SEQUENCE [LARGE SCALE GENOMIC DNA]</scope>
    <source>
        <strain evidence="5 6">FA-1</strain>
    </source>
</reference>
<dbReference type="Pfam" id="PF19127">
    <property type="entry name" value="Choline_bind_3"/>
    <property type="match status" value="6"/>
</dbReference>
<dbReference type="InterPro" id="IPR027636">
    <property type="entry name" value="Glucan-bd_rpt"/>
</dbReference>
<dbReference type="EMBL" id="AJTZ01000003">
    <property type="protein sequence ID" value="EJN94891.1"/>
    <property type="molecule type" value="Genomic_DNA"/>
</dbReference>
<feature type="compositionally biased region" description="Low complexity" evidence="3">
    <location>
        <begin position="100"/>
        <end position="138"/>
    </location>
</feature>
<evidence type="ECO:0000256" key="4">
    <source>
        <dbReference type="SAM" id="SignalP"/>
    </source>
</evidence>
<feature type="repeat" description="Cell wall-binding" evidence="2">
    <location>
        <begin position="545"/>
        <end position="564"/>
    </location>
</feature>
<dbReference type="InterPro" id="IPR018337">
    <property type="entry name" value="Cell_wall/Cho-bd_repeat"/>
</dbReference>
<proteinExistence type="predicted"/>
<evidence type="ECO:0000313" key="6">
    <source>
        <dbReference type="Proteomes" id="UP000007815"/>
    </source>
</evidence>
<keyword evidence="6" id="KW-1185">Reference proteome</keyword>
<keyword evidence="5" id="KW-0378">Hydrolase</keyword>
<dbReference type="Gene3D" id="2.10.270.10">
    <property type="entry name" value="Cholin Binding"/>
    <property type="match status" value="4"/>
</dbReference>
<feature type="repeat" description="Cell wall-binding" evidence="2">
    <location>
        <begin position="222"/>
        <end position="241"/>
    </location>
</feature>
<dbReference type="SUPFAM" id="SSF69360">
    <property type="entry name" value="Cell wall binding repeat"/>
    <property type="match status" value="4"/>
</dbReference>